<dbReference type="InterPro" id="IPR011701">
    <property type="entry name" value="MFS"/>
</dbReference>
<evidence type="ECO:0000256" key="4">
    <source>
        <dbReference type="ARBA" id="ARBA00022692"/>
    </source>
</evidence>
<evidence type="ECO:0000313" key="11">
    <source>
        <dbReference type="Proteomes" id="UP001500984"/>
    </source>
</evidence>
<dbReference type="PANTHER" id="PTHR43045">
    <property type="entry name" value="SHIKIMATE TRANSPORTER"/>
    <property type="match status" value="1"/>
</dbReference>
<feature type="transmembrane region" description="Helical" evidence="8">
    <location>
        <begin position="288"/>
        <end position="307"/>
    </location>
</feature>
<evidence type="ECO:0000256" key="5">
    <source>
        <dbReference type="ARBA" id="ARBA00022989"/>
    </source>
</evidence>
<feature type="transmembrane region" description="Helical" evidence="8">
    <location>
        <begin position="384"/>
        <end position="406"/>
    </location>
</feature>
<keyword evidence="3" id="KW-1003">Cell membrane</keyword>
<dbReference type="InterPro" id="IPR005829">
    <property type="entry name" value="Sugar_transporter_CS"/>
</dbReference>
<keyword evidence="11" id="KW-1185">Reference proteome</keyword>
<gene>
    <name evidence="10" type="ORF">GCM10009823_06990</name>
</gene>
<evidence type="ECO:0000256" key="7">
    <source>
        <dbReference type="SAM" id="MobiDB-lite"/>
    </source>
</evidence>
<feature type="transmembrane region" description="Helical" evidence="8">
    <location>
        <begin position="99"/>
        <end position="118"/>
    </location>
</feature>
<feature type="transmembrane region" description="Helical" evidence="8">
    <location>
        <begin position="68"/>
        <end position="87"/>
    </location>
</feature>
<evidence type="ECO:0000256" key="6">
    <source>
        <dbReference type="ARBA" id="ARBA00023136"/>
    </source>
</evidence>
<evidence type="ECO:0000256" key="1">
    <source>
        <dbReference type="ARBA" id="ARBA00004651"/>
    </source>
</evidence>
<evidence type="ECO:0000256" key="8">
    <source>
        <dbReference type="SAM" id="Phobius"/>
    </source>
</evidence>
<protein>
    <submittedName>
        <fullName evidence="10">MFS transporter</fullName>
    </submittedName>
</protein>
<dbReference type="PROSITE" id="PS00217">
    <property type="entry name" value="SUGAR_TRANSPORT_2"/>
    <property type="match status" value="1"/>
</dbReference>
<evidence type="ECO:0000256" key="3">
    <source>
        <dbReference type="ARBA" id="ARBA00022475"/>
    </source>
</evidence>
<reference evidence="10 11" key="1">
    <citation type="journal article" date="2019" name="Int. J. Syst. Evol. Microbiol.">
        <title>The Global Catalogue of Microorganisms (GCM) 10K type strain sequencing project: providing services to taxonomists for standard genome sequencing and annotation.</title>
        <authorList>
            <consortium name="The Broad Institute Genomics Platform"/>
            <consortium name="The Broad Institute Genome Sequencing Center for Infectious Disease"/>
            <person name="Wu L."/>
            <person name="Ma J."/>
        </authorList>
    </citation>
    <scope>NUCLEOTIDE SEQUENCE [LARGE SCALE GENOMIC DNA]</scope>
    <source>
        <strain evidence="10 11">JCM 15900</strain>
    </source>
</reference>
<dbReference type="Gene3D" id="1.20.1250.20">
    <property type="entry name" value="MFS general substrate transporter like domains"/>
    <property type="match status" value="2"/>
</dbReference>
<dbReference type="Pfam" id="PF07690">
    <property type="entry name" value="MFS_1"/>
    <property type="match status" value="1"/>
</dbReference>
<name>A0ABN2WH78_9MICO</name>
<keyword evidence="6 8" id="KW-0472">Membrane</keyword>
<evidence type="ECO:0000256" key="2">
    <source>
        <dbReference type="ARBA" id="ARBA00022448"/>
    </source>
</evidence>
<dbReference type="CDD" id="cd17369">
    <property type="entry name" value="MFS_ShiA_like"/>
    <property type="match status" value="1"/>
</dbReference>
<dbReference type="PANTHER" id="PTHR43045:SF1">
    <property type="entry name" value="SHIKIMATE TRANSPORTER"/>
    <property type="match status" value="1"/>
</dbReference>
<dbReference type="RefSeq" id="WP_425546983.1">
    <property type="nucleotide sequence ID" value="NZ_BAAAPZ010000002.1"/>
</dbReference>
<evidence type="ECO:0000259" key="9">
    <source>
        <dbReference type="PROSITE" id="PS50850"/>
    </source>
</evidence>
<dbReference type="PROSITE" id="PS50850">
    <property type="entry name" value="MFS"/>
    <property type="match status" value="1"/>
</dbReference>
<feature type="region of interest" description="Disordered" evidence="7">
    <location>
        <begin position="1"/>
        <end position="21"/>
    </location>
</feature>
<feature type="transmembrane region" description="Helical" evidence="8">
    <location>
        <begin position="319"/>
        <end position="338"/>
    </location>
</feature>
<keyword evidence="4 8" id="KW-0812">Transmembrane</keyword>
<comment type="subcellular location">
    <subcellularLocation>
        <location evidence="1">Cell membrane</location>
        <topology evidence="1">Multi-pass membrane protein</topology>
    </subcellularLocation>
</comment>
<proteinExistence type="predicted"/>
<evidence type="ECO:0000313" key="10">
    <source>
        <dbReference type="EMBL" id="GAA2090495.1"/>
    </source>
</evidence>
<feature type="transmembrane region" description="Helical" evidence="8">
    <location>
        <begin position="165"/>
        <end position="188"/>
    </location>
</feature>
<keyword evidence="2" id="KW-0813">Transport</keyword>
<feature type="transmembrane region" description="Helical" evidence="8">
    <location>
        <begin position="344"/>
        <end position="363"/>
    </location>
</feature>
<keyword evidence="5 8" id="KW-1133">Transmembrane helix</keyword>
<dbReference type="EMBL" id="BAAAPZ010000002">
    <property type="protein sequence ID" value="GAA2090495.1"/>
    <property type="molecule type" value="Genomic_DNA"/>
</dbReference>
<dbReference type="InterPro" id="IPR020846">
    <property type="entry name" value="MFS_dom"/>
</dbReference>
<feature type="transmembrane region" description="Helical" evidence="8">
    <location>
        <begin position="124"/>
        <end position="145"/>
    </location>
</feature>
<organism evidence="10 11">
    <name type="scientific">Brevibacterium salitolerans</name>
    <dbReference type="NCBI Taxonomy" id="1403566"/>
    <lineage>
        <taxon>Bacteria</taxon>
        <taxon>Bacillati</taxon>
        <taxon>Actinomycetota</taxon>
        <taxon>Actinomycetes</taxon>
        <taxon>Micrococcales</taxon>
        <taxon>Brevibacteriaceae</taxon>
        <taxon>Brevibacterium</taxon>
    </lineage>
</organism>
<feature type="transmembrane region" description="Helical" evidence="8">
    <location>
        <begin position="200"/>
        <end position="219"/>
    </location>
</feature>
<feature type="transmembrane region" description="Helical" evidence="8">
    <location>
        <begin position="412"/>
        <end position="433"/>
    </location>
</feature>
<sequence>MARPQTMPAAPAEAPASGKPWDGKKRVLASAFAGTTIEWYDFYLYGTAAALVFNTRFFPSESELGSTLASFASLAVGFLARPLGGIVAGHLGDRIGRKALLVASLLVMGIASTLIGLLPDFSAIGWWAAAGLVVLRIVQGISAGAEWGGSALLSVEHAPPRRRGFFGSFTQIGSAAGMLLATTAFFTVQNLFTPEQFQLFGWRIPFLASAVLVALGLWIRLGVHDAPEFTELKESGRVARTPLWDVLTQHPRVLLVTIGLRLAQNSVYYLITVYMLTYLTAQRGDSEAGVTAVMIASAVGLVSGPFWGWVSDRVGRRAVTVGGVLGIAVFGWLFFAFLDSGPLLLLPLVVILGMNLAHDAVYGPQAAWFAEQFPVEVRYSGVNMGYQLGTVIGGGIMPMVAALLFVAGGETPWLICGYLTLLCVLSLLAALAAHDPARSLVTADRNRS</sequence>
<dbReference type="InterPro" id="IPR036259">
    <property type="entry name" value="MFS_trans_sf"/>
</dbReference>
<feature type="domain" description="Major facilitator superfamily (MFS) profile" evidence="9">
    <location>
        <begin position="27"/>
        <end position="438"/>
    </location>
</feature>
<comment type="caution">
    <text evidence="10">The sequence shown here is derived from an EMBL/GenBank/DDBJ whole genome shotgun (WGS) entry which is preliminary data.</text>
</comment>
<dbReference type="SUPFAM" id="SSF103473">
    <property type="entry name" value="MFS general substrate transporter"/>
    <property type="match status" value="1"/>
</dbReference>
<accession>A0ABN2WH78</accession>
<dbReference type="Proteomes" id="UP001500984">
    <property type="component" value="Unassembled WGS sequence"/>
</dbReference>
<feature type="transmembrane region" description="Helical" evidence="8">
    <location>
        <begin position="253"/>
        <end position="276"/>
    </location>
</feature>